<dbReference type="InterPro" id="IPR013830">
    <property type="entry name" value="SGNH_hydro"/>
</dbReference>
<name>A0ABT3RVH9_9BACT</name>
<proteinExistence type="predicted"/>
<dbReference type="SUPFAM" id="SSF52266">
    <property type="entry name" value="SGNH hydrolase"/>
    <property type="match status" value="1"/>
</dbReference>
<dbReference type="Pfam" id="PF13472">
    <property type="entry name" value="Lipase_GDSL_2"/>
    <property type="match status" value="1"/>
</dbReference>
<reference evidence="3 4" key="1">
    <citation type="submission" date="2022-11" db="EMBL/GenBank/DDBJ databases">
        <title>The characterization of three novel Bacteroidetes species and genomic analysis of their roles in tidal elemental geochemical cycles.</title>
        <authorList>
            <person name="Ma K."/>
        </authorList>
    </citation>
    <scope>NUCLEOTIDE SEQUENCE [LARGE SCALE GENOMIC DNA]</scope>
    <source>
        <strain evidence="3 4">M17</strain>
    </source>
</reference>
<evidence type="ECO:0000313" key="4">
    <source>
        <dbReference type="Proteomes" id="UP001209885"/>
    </source>
</evidence>
<dbReference type="PROSITE" id="PS51257">
    <property type="entry name" value="PROKAR_LIPOPROTEIN"/>
    <property type="match status" value="1"/>
</dbReference>
<dbReference type="Proteomes" id="UP001209885">
    <property type="component" value="Unassembled WGS sequence"/>
</dbReference>
<dbReference type="InterPro" id="IPR036514">
    <property type="entry name" value="SGNH_hydro_sf"/>
</dbReference>
<protein>
    <submittedName>
        <fullName evidence="3">SGNH/GDSL hydrolase family protein</fullName>
    </submittedName>
</protein>
<keyword evidence="3" id="KW-0378">Hydrolase</keyword>
<dbReference type="EMBL" id="JAPFQN010000011">
    <property type="protein sequence ID" value="MCX2745774.1"/>
    <property type="molecule type" value="Genomic_DNA"/>
</dbReference>
<evidence type="ECO:0000256" key="1">
    <source>
        <dbReference type="SAM" id="SignalP"/>
    </source>
</evidence>
<gene>
    <name evidence="3" type="ORF">OO013_17965</name>
</gene>
<feature type="signal peptide" evidence="1">
    <location>
        <begin position="1"/>
        <end position="20"/>
    </location>
</feature>
<dbReference type="CDD" id="cd01832">
    <property type="entry name" value="SGNH_hydrolase_like_1"/>
    <property type="match status" value="1"/>
</dbReference>
<accession>A0ABT3RVH9</accession>
<keyword evidence="4" id="KW-1185">Reference proteome</keyword>
<dbReference type="GO" id="GO:0016787">
    <property type="term" value="F:hydrolase activity"/>
    <property type="evidence" value="ECO:0007669"/>
    <property type="project" value="UniProtKB-KW"/>
</dbReference>
<keyword evidence="1" id="KW-0732">Signal</keyword>
<evidence type="ECO:0000259" key="2">
    <source>
        <dbReference type="Pfam" id="PF13472"/>
    </source>
</evidence>
<dbReference type="RefSeq" id="WP_266058370.1">
    <property type="nucleotide sequence ID" value="NZ_JAPFQN010000011.1"/>
</dbReference>
<organism evidence="3 4">
    <name type="scientific">Mangrovivirga halotolerans</name>
    <dbReference type="NCBI Taxonomy" id="2993936"/>
    <lineage>
        <taxon>Bacteria</taxon>
        <taxon>Pseudomonadati</taxon>
        <taxon>Bacteroidota</taxon>
        <taxon>Cytophagia</taxon>
        <taxon>Cytophagales</taxon>
        <taxon>Mangrovivirgaceae</taxon>
        <taxon>Mangrovivirga</taxon>
    </lineage>
</organism>
<dbReference type="Gene3D" id="3.40.50.1110">
    <property type="entry name" value="SGNH hydrolase"/>
    <property type="match status" value="1"/>
</dbReference>
<feature type="chain" id="PRO_5047530247" evidence="1">
    <location>
        <begin position="21"/>
        <end position="233"/>
    </location>
</feature>
<feature type="domain" description="SGNH hydrolase-type esterase" evidence="2">
    <location>
        <begin position="40"/>
        <end position="218"/>
    </location>
</feature>
<evidence type="ECO:0000313" key="3">
    <source>
        <dbReference type="EMBL" id="MCX2745774.1"/>
    </source>
</evidence>
<sequence length="233" mass="25790">MRLIFLFILIASFLSCESDAQTQATTKTDNSKSMTTKYLALGDSYTIGEAVEPSLNFPNQLVDELRSRGGEISDPKIIAVTGWTTDELKKAIEEENPTSDYGFVTLLIGVNNQYRGYPFSQYEEEFTQLLNMAVEFASGDPSKVIVVSIPDYGVTPFASSSDTEKIARELDQYNAYAKSQALEKGVSYVDITAISRLAKFDQDLIASDKLHPSAKMYSLWVDAIAPTAFIKIN</sequence>
<comment type="caution">
    <text evidence="3">The sequence shown here is derived from an EMBL/GenBank/DDBJ whole genome shotgun (WGS) entry which is preliminary data.</text>
</comment>